<sequence>MTTPPPSEYPNYPGGGGYRPPSEDPLVSTSIDGWLRRVVATFRRSFAALAMIQLAQAAVVAVSSVWFNDLMEGLLTSGRVPDPERDPNGFSQALLPALAEHWLLLGFLALATVLVTALVQGAGIYVAIRDAAGQPTRAGEGLRFAATRIGPLFGWSLLCWALVMFGLTLFIVPGIYFAVVLMPTVAAVVVVEQGHIGRCFALVNPRFPGVFGRLLLVFGASVVYSVLLQAILAPLSSVGTVPLAVLAAVLQIPVGVAFTSAYVVTYAELRAHERGSISTPWLAAQLTGHTW</sequence>
<proteinExistence type="predicted"/>
<evidence type="ECO:0000313" key="4">
    <source>
        <dbReference type="Proteomes" id="UP001428817"/>
    </source>
</evidence>
<keyword evidence="4" id="KW-1185">Reference proteome</keyword>
<keyword evidence="2" id="KW-1133">Transmembrane helix</keyword>
<keyword evidence="2" id="KW-0472">Membrane</keyword>
<keyword evidence="2" id="KW-0812">Transmembrane</keyword>
<gene>
    <name evidence="3" type="ORF">GCM10023321_38930</name>
</gene>
<feature type="transmembrane region" description="Helical" evidence="2">
    <location>
        <begin position="241"/>
        <end position="264"/>
    </location>
</feature>
<dbReference type="RefSeq" id="WP_185059039.1">
    <property type="nucleotide sequence ID" value="NZ_BAABJP010000015.1"/>
</dbReference>
<dbReference type="EMBL" id="BAABJP010000015">
    <property type="protein sequence ID" value="GAA5158751.1"/>
    <property type="molecule type" value="Genomic_DNA"/>
</dbReference>
<dbReference type="Proteomes" id="UP001428817">
    <property type="component" value="Unassembled WGS sequence"/>
</dbReference>
<feature type="transmembrane region" description="Helical" evidence="2">
    <location>
        <begin position="46"/>
        <end position="67"/>
    </location>
</feature>
<feature type="transmembrane region" description="Helical" evidence="2">
    <location>
        <begin position="214"/>
        <end position="235"/>
    </location>
</feature>
<comment type="caution">
    <text evidence="3">The sequence shown here is derived from an EMBL/GenBank/DDBJ whole genome shotgun (WGS) entry which is preliminary data.</text>
</comment>
<protein>
    <recommendedName>
        <fullName evidence="5">Glycerophosphoryl diester phosphodiesterase membrane domain-containing protein</fullName>
    </recommendedName>
</protein>
<reference evidence="4" key="1">
    <citation type="journal article" date="2019" name="Int. J. Syst. Evol. Microbiol.">
        <title>The Global Catalogue of Microorganisms (GCM) 10K type strain sequencing project: providing services to taxonomists for standard genome sequencing and annotation.</title>
        <authorList>
            <consortium name="The Broad Institute Genomics Platform"/>
            <consortium name="The Broad Institute Genome Sequencing Center for Infectious Disease"/>
            <person name="Wu L."/>
            <person name="Ma J."/>
        </authorList>
    </citation>
    <scope>NUCLEOTIDE SEQUENCE [LARGE SCALE GENOMIC DNA]</scope>
    <source>
        <strain evidence="4">JCM 18303</strain>
    </source>
</reference>
<feature type="region of interest" description="Disordered" evidence="1">
    <location>
        <begin position="1"/>
        <end position="23"/>
    </location>
</feature>
<feature type="transmembrane region" description="Helical" evidence="2">
    <location>
        <begin position="175"/>
        <end position="193"/>
    </location>
</feature>
<evidence type="ECO:0000256" key="2">
    <source>
        <dbReference type="SAM" id="Phobius"/>
    </source>
</evidence>
<name>A0ABP9Q8T3_9PSEU</name>
<evidence type="ECO:0000313" key="3">
    <source>
        <dbReference type="EMBL" id="GAA5158751.1"/>
    </source>
</evidence>
<evidence type="ECO:0000256" key="1">
    <source>
        <dbReference type="SAM" id="MobiDB-lite"/>
    </source>
</evidence>
<feature type="transmembrane region" description="Helical" evidence="2">
    <location>
        <begin position="149"/>
        <end position="169"/>
    </location>
</feature>
<feature type="transmembrane region" description="Helical" evidence="2">
    <location>
        <begin position="102"/>
        <end position="128"/>
    </location>
</feature>
<accession>A0ABP9Q8T3</accession>
<organism evidence="3 4">
    <name type="scientific">Pseudonocardia eucalypti</name>
    <dbReference type="NCBI Taxonomy" id="648755"/>
    <lineage>
        <taxon>Bacteria</taxon>
        <taxon>Bacillati</taxon>
        <taxon>Actinomycetota</taxon>
        <taxon>Actinomycetes</taxon>
        <taxon>Pseudonocardiales</taxon>
        <taxon>Pseudonocardiaceae</taxon>
        <taxon>Pseudonocardia</taxon>
    </lineage>
</organism>
<evidence type="ECO:0008006" key="5">
    <source>
        <dbReference type="Google" id="ProtNLM"/>
    </source>
</evidence>